<keyword evidence="3" id="KW-0472">Membrane</keyword>
<dbReference type="HOGENOM" id="CLU_023103_0_0_6"/>
<dbReference type="OrthoDB" id="1971692at2"/>
<feature type="domain" description="OmpR/PhoB-type" evidence="4">
    <location>
        <begin position="9"/>
        <end position="109"/>
    </location>
</feature>
<dbReference type="Pfam" id="PF00486">
    <property type="entry name" value="Trans_reg_C"/>
    <property type="match status" value="1"/>
</dbReference>
<evidence type="ECO:0000256" key="3">
    <source>
        <dbReference type="SAM" id="Phobius"/>
    </source>
</evidence>
<dbReference type="InterPro" id="IPR016032">
    <property type="entry name" value="Sig_transdc_resp-reg_C-effctor"/>
</dbReference>
<dbReference type="SUPFAM" id="SSF46894">
    <property type="entry name" value="C-terminal effector domain of the bipartite response regulators"/>
    <property type="match status" value="1"/>
</dbReference>
<accession>A0A0A7ECC5</accession>
<dbReference type="CDD" id="cd00383">
    <property type="entry name" value="trans_reg_C"/>
    <property type="match status" value="1"/>
</dbReference>
<evidence type="ECO:0000256" key="1">
    <source>
        <dbReference type="ARBA" id="ARBA00023125"/>
    </source>
</evidence>
<dbReference type="InterPro" id="IPR036388">
    <property type="entry name" value="WH-like_DNA-bd_sf"/>
</dbReference>
<name>A0A0A7ECC5_9GAMM</name>
<dbReference type="Gene3D" id="1.10.10.10">
    <property type="entry name" value="Winged helix-like DNA-binding domain superfamily/Winged helix DNA-binding domain"/>
    <property type="match status" value="1"/>
</dbReference>
<gene>
    <name evidence="5" type="ORF">OM33_03035</name>
</gene>
<dbReference type="GO" id="GO:0000160">
    <property type="term" value="P:phosphorelay signal transduction system"/>
    <property type="evidence" value="ECO:0007669"/>
    <property type="project" value="InterPro"/>
</dbReference>
<proteinExistence type="predicted"/>
<dbReference type="PROSITE" id="PS51755">
    <property type="entry name" value="OMPR_PHOB"/>
    <property type="match status" value="1"/>
</dbReference>
<dbReference type="GO" id="GO:0003677">
    <property type="term" value="F:DNA binding"/>
    <property type="evidence" value="ECO:0007669"/>
    <property type="project" value="UniProtKB-UniRule"/>
</dbReference>
<protein>
    <submittedName>
        <fullName evidence="5">Transcriptional regulator</fullName>
    </submittedName>
</protein>
<evidence type="ECO:0000256" key="2">
    <source>
        <dbReference type="PROSITE-ProRule" id="PRU01091"/>
    </source>
</evidence>
<dbReference type="InterPro" id="IPR001867">
    <property type="entry name" value="OmpR/PhoB-type_DNA-bd"/>
</dbReference>
<feature type="DNA-binding region" description="OmpR/PhoB-type" evidence="2">
    <location>
        <begin position="9"/>
        <end position="109"/>
    </location>
</feature>
<feature type="transmembrane region" description="Helical" evidence="3">
    <location>
        <begin position="130"/>
        <end position="150"/>
    </location>
</feature>
<dbReference type="RefSeq" id="WP_038638607.1">
    <property type="nucleotide sequence ID" value="NZ_CP009888.1"/>
</dbReference>
<dbReference type="Proteomes" id="UP000030341">
    <property type="component" value="Chromosome 1"/>
</dbReference>
<keyword evidence="6" id="KW-1185">Reference proteome</keyword>
<sequence>MEIAQQPQQGTFRFAEFEFNAAKDELCLWQTGQIEKLEPQVSQLLAMLINNAQQVISKEHIQTALWPNTIVEQNSLYQLLTKLRKLLNDSSRNPKFIKTVPKKGYCFIAEVELIKDQPSVVKTIERTRKIHPLVAVLPILIVCFSVWAFFNSQEPTFEEPHYQLHDVSYELGLEFDVNVHREHNLMAYIKDIKTLTITDKQGTLLFNRTFAHRVGFPAWQHQGKLLAYWQFIEDRCELSVISPQGATSHKAKGIACESAKPPVWKSNDELILSVLQQGTLVPYLYRIGTEELIPMPLERPAQAEYKGAISAWDNRVYFLFNYIDHTSKLISLDGKTALSWPFPVWLVAYNPNNGAIISNDESQRHNLIATHRDGQSYPVYNTAQGLFTSVSIDKHGDIYTAIESWQVNIRDKDNLPIFSTSSIDYLPVSNSLGETAFMSRRSGVCEVYLHADNKVTRLSNHKGYEYVKFLEWRPDLSMLLSNRDMDLALYDRKSQILQFTTELNSTIKNTGWYDMQTVYAFDGKQVQLYDLQGRMLKSIDLNAQFAYYDNHNQRWLILQEHQLYSKAELSLDGEKLAKLSNEQTNLLHNIRIKNNALYWQSSWSKQDKIWRLDLANPNDISLVKQGNLIWHFDIDPYEQLTIARMEAIEGDIKRLSPEPTQKQ</sequence>
<dbReference type="SUPFAM" id="SSF82171">
    <property type="entry name" value="DPP6 N-terminal domain-like"/>
    <property type="match status" value="1"/>
</dbReference>
<dbReference type="AlphaFoldDB" id="A0A0A7ECC5"/>
<keyword evidence="1 2" id="KW-0238">DNA-binding</keyword>
<dbReference type="EMBL" id="CP009888">
    <property type="protein sequence ID" value="AIY64239.1"/>
    <property type="molecule type" value="Genomic_DNA"/>
</dbReference>
<evidence type="ECO:0000313" key="6">
    <source>
        <dbReference type="Proteomes" id="UP000030341"/>
    </source>
</evidence>
<reference evidence="5 6" key="1">
    <citation type="submission" date="2014-11" db="EMBL/GenBank/DDBJ databases">
        <title>Complete Genome Sequence of Pseudoalteromonas sp. Strain OCN003 Isolated from Kaneohe Bay, Oahu, Hawaii.</title>
        <authorList>
            <person name="Beurmann S."/>
            <person name="Videau P."/>
            <person name="Ushijima B."/>
            <person name="Smith A.M."/>
            <person name="Aeby G.S."/>
            <person name="Callahan S.M."/>
            <person name="Belcaid M."/>
        </authorList>
    </citation>
    <scope>NUCLEOTIDE SEQUENCE [LARGE SCALE GENOMIC DNA]</scope>
    <source>
        <strain evidence="5 6">OCN003</strain>
    </source>
</reference>
<keyword evidence="3" id="KW-1133">Transmembrane helix</keyword>
<dbReference type="SMART" id="SM00862">
    <property type="entry name" value="Trans_reg_C"/>
    <property type="match status" value="1"/>
</dbReference>
<dbReference type="KEGG" id="pseo:OM33_03035"/>
<keyword evidence="3" id="KW-0812">Transmembrane</keyword>
<dbReference type="GO" id="GO:0006355">
    <property type="term" value="P:regulation of DNA-templated transcription"/>
    <property type="evidence" value="ECO:0007669"/>
    <property type="project" value="InterPro"/>
</dbReference>
<dbReference type="eggNOG" id="COG3710">
    <property type="taxonomic scope" value="Bacteria"/>
</dbReference>
<dbReference type="STRING" id="1348114.OM33_03035"/>
<organism evidence="5 6">
    <name type="scientific">Pseudoalteromonas piratica</name>
    <dbReference type="NCBI Taxonomy" id="1348114"/>
    <lineage>
        <taxon>Bacteria</taxon>
        <taxon>Pseudomonadati</taxon>
        <taxon>Pseudomonadota</taxon>
        <taxon>Gammaproteobacteria</taxon>
        <taxon>Alteromonadales</taxon>
        <taxon>Pseudoalteromonadaceae</taxon>
        <taxon>Pseudoalteromonas</taxon>
    </lineage>
</organism>
<evidence type="ECO:0000259" key="4">
    <source>
        <dbReference type="PROSITE" id="PS51755"/>
    </source>
</evidence>
<evidence type="ECO:0000313" key="5">
    <source>
        <dbReference type="EMBL" id="AIY64239.1"/>
    </source>
</evidence>